<feature type="region of interest" description="Disordered" evidence="5">
    <location>
        <begin position="1"/>
        <end position="43"/>
    </location>
</feature>
<evidence type="ECO:0008006" key="9">
    <source>
        <dbReference type="Google" id="ProtNLM"/>
    </source>
</evidence>
<feature type="transmembrane region" description="Helical" evidence="6">
    <location>
        <begin position="550"/>
        <end position="569"/>
    </location>
</feature>
<feature type="transmembrane region" description="Helical" evidence="6">
    <location>
        <begin position="345"/>
        <end position="365"/>
    </location>
</feature>
<feature type="transmembrane region" description="Helical" evidence="6">
    <location>
        <begin position="65"/>
        <end position="88"/>
    </location>
</feature>
<keyword evidence="8" id="KW-1185">Reference proteome</keyword>
<dbReference type="EMBL" id="KL660923">
    <property type="protein sequence ID" value="KFA60447.1"/>
    <property type="molecule type" value="Genomic_DNA"/>
</dbReference>
<evidence type="ECO:0000256" key="5">
    <source>
        <dbReference type="SAM" id="MobiDB-lite"/>
    </source>
</evidence>
<dbReference type="GO" id="GO:0005886">
    <property type="term" value="C:plasma membrane"/>
    <property type="evidence" value="ECO:0007669"/>
    <property type="project" value="TreeGrafter"/>
</dbReference>
<evidence type="ECO:0000256" key="3">
    <source>
        <dbReference type="ARBA" id="ARBA00022989"/>
    </source>
</evidence>
<organism evidence="7 8">
    <name type="scientific">Stachybotrys chlorohalonatus (strain IBT 40285)</name>
    <dbReference type="NCBI Taxonomy" id="1283841"/>
    <lineage>
        <taxon>Eukaryota</taxon>
        <taxon>Fungi</taxon>
        <taxon>Dikarya</taxon>
        <taxon>Ascomycota</taxon>
        <taxon>Pezizomycotina</taxon>
        <taxon>Sordariomycetes</taxon>
        <taxon>Hypocreomycetidae</taxon>
        <taxon>Hypocreales</taxon>
        <taxon>Stachybotryaceae</taxon>
        <taxon>Stachybotrys</taxon>
    </lineage>
</organism>
<evidence type="ECO:0000256" key="6">
    <source>
        <dbReference type="SAM" id="Phobius"/>
    </source>
</evidence>
<dbReference type="OMA" id="DQSATIF"/>
<feature type="transmembrane region" description="Helical" evidence="6">
    <location>
        <begin position="385"/>
        <end position="405"/>
    </location>
</feature>
<dbReference type="PANTHER" id="PTHR23501:SF107">
    <property type="entry name" value="TRANSPORTER, PUTATIVE (AFU_ORTHOLOGUE AFUA_7G04730)-RELATED"/>
    <property type="match status" value="1"/>
</dbReference>
<dbReference type="InParanoid" id="A0A084Q912"/>
<feature type="compositionally biased region" description="Basic and acidic residues" evidence="5">
    <location>
        <begin position="12"/>
        <end position="24"/>
    </location>
</feature>
<proteinExistence type="predicted"/>
<dbReference type="InterPro" id="IPR036259">
    <property type="entry name" value="MFS_trans_sf"/>
</dbReference>
<sequence length="590" mass="65276">MAAVVEKTQQQLHHDSDTNVDPEKSGGIVESTPTNVSSDADSERFQDGVQRVRGVTSVWSQKTMWIMFVLLFIVSFVDMIIVSMQYSLNPFITSSFGEHGLMASVSIVSSILSGCSQLTLAKIVDVFGRIEGFVFMLLLNVISLIMKATCNTMEEYYAAHTLYWVGHIGLMFVVDIVLADSTTLKNRMIIFGLNNTPTIGSSFLGPLIAEAFYENTNFRWAYGSLAIVLVGVCFPPLVVMLWEQRKAYRNGTLERKPKSGRNILQSFKHYAIEFDAVGLILITAAFSLFLLPFSIATRAPQGWGTPYIIGMIVTGILLFPIFYAWEWKLAPVQFIPWKYLKEPTILGSCALYAVMFISTFCWNGYFYSYLQVVHRLQITTASYTLNAYSLSSAILAPFVGLLIRYTGSFKMVAYIGVPFMMVGTALLIPFRTPSTDVGLLVLTQVFVGIGAGLFSTCAQLAIMVPVTHQEIASVNALFGMFGSVGSSIGLTIAGAIWNQMLPHQLNVRLPEESKDQSATIFGDMVLQMSFPDGSAERDAIVGAYGYVQRLMVIAGVCFMPLCLLTIYVWRGVNLKKIEAIYGKQTKGTVW</sequence>
<dbReference type="SUPFAM" id="SSF103473">
    <property type="entry name" value="MFS general substrate transporter"/>
    <property type="match status" value="2"/>
</dbReference>
<feature type="transmembrane region" description="Helical" evidence="6">
    <location>
        <begin position="190"/>
        <end position="208"/>
    </location>
</feature>
<dbReference type="OrthoDB" id="4078873at2759"/>
<comment type="subcellular location">
    <subcellularLocation>
        <location evidence="1">Membrane</location>
        <topology evidence="1">Multi-pass membrane protein</topology>
    </subcellularLocation>
</comment>
<evidence type="ECO:0000313" key="8">
    <source>
        <dbReference type="Proteomes" id="UP000028524"/>
    </source>
</evidence>
<feature type="transmembrane region" description="Helical" evidence="6">
    <location>
        <begin position="437"/>
        <end position="462"/>
    </location>
</feature>
<evidence type="ECO:0000313" key="7">
    <source>
        <dbReference type="EMBL" id="KFA60447.1"/>
    </source>
</evidence>
<dbReference type="PANTHER" id="PTHR23501">
    <property type="entry name" value="MAJOR FACILITATOR SUPERFAMILY"/>
    <property type="match status" value="1"/>
</dbReference>
<evidence type="ECO:0000256" key="2">
    <source>
        <dbReference type="ARBA" id="ARBA00022692"/>
    </source>
</evidence>
<accession>A0A084Q912</accession>
<dbReference type="Pfam" id="PF07690">
    <property type="entry name" value="MFS_1"/>
    <property type="match status" value="1"/>
</dbReference>
<feature type="transmembrane region" description="Helical" evidence="6">
    <location>
        <begin position="307"/>
        <end position="325"/>
    </location>
</feature>
<feature type="transmembrane region" description="Helical" evidence="6">
    <location>
        <begin position="412"/>
        <end position="431"/>
    </location>
</feature>
<dbReference type="AlphaFoldDB" id="A0A084Q912"/>
<feature type="transmembrane region" description="Helical" evidence="6">
    <location>
        <begin position="474"/>
        <end position="497"/>
    </location>
</feature>
<keyword evidence="2 6" id="KW-0812">Transmembrane</keyword>
<name>A0A084Q912_STAC4</name>
<feature type="transmembrane region" description="Helical" evidence="6">
    <location>
        <begin position="161"/>
        <end position="178"/>
    </location>
</feature>
<dbReference type="GO" id="GO:0022857">
    <property type="term" value="F:transmembrane transporter activity"/>
    <property type="evidence" value="ECO:0007669"/>
    <property type="project" value="InterPro"/>
</dbReference>
<dbReference type="HOGENOM" id="CLU_012970_1_0_1"/>
<evidence type="ECO:0000256" key="1">
    <source>
        <dbReference type="ARBA" id="ARBA00004141"/>
    </source>
</evidence>
<dbReference type="STRING" id="1283841.A0A084Q912"/>
<dbReference type="Proteomes" id="UP000028524">
    <property type="component" value="Unassembled WGS sequence"/>
</dbReference>
<gene>
    <name evidence="7" type="ORF">S40285_08292</name>
</gene>
<reference evidence="7 8" key="1">
    <citation type="journal article" date="2014" name="BMC Genomics">
        <title>Comparative genome sequencing reveals chemotype-specific gene clusters in the toxigenic black mold Stachybotrys.</title>
        <authorList>
            <person name="Semeiks J."/>
            <person name="Borek D."/>
            <person name="Otwinowski Z."/>
            <person name="Grishin N.V."/>
        </authorList>
    </citation>
    <scope>NUCLEOTIDE SEQUENCE [LARGE SCALE GENOMIC DNA]</scope>
    <source>
        <strain evidence="7 8">IBT 40285</strain>
    </source>
</reference>
<dbReference type="InterPro" id="IPR011701">
    <property type="entry name" value="MFS"/>
</dbReference>
<feature type="transmembrane region" description="Helical" evidence="6">
    <location>
        <begin position="132"/>
        <end position="149"/>
    </location>
</feature>
<evidence type="ECO:0000256" key="4">
    <source>
        <dbReference type="ARBA" id="ARBA00023136"/>
    </source>
</evidence>
<feature type="transmembrane region" description="Helical" evidence="6">
    <location>
        <begin position="100"/>
        <end position="120"/>
    </location>
</feature>
<dbReference type="Gene3D" id="1.20.1250.20">
    <property type="entry name" value="MFS general substrate transporter like domains"/>
    <property type="match status" value="2"/>
</dbReference>
<keyword evidence="3 6" id="KW-1133">Transmembrane helix</keyword>
<keyword evidence="4 6" id="KW-0472">Membrane</keyword>
<feature type="transmembrane region" description="Helical" evidence="6">
    <location>
        <begin position="276"/>
        <end position="295"/>
    </location>
</feature>
<protein>
    <recommendedName>
        <fullName evidence="9">Major facilitator superfamily (MFS) profile domain-containing protein</fullName>
    </recommendedName>
</protein>
<feature type="transmembrane region" description="Helical" evidence="6">
    <location>
        <begin position="220"/>
        <end position="242"/>
    </location>
</feature>